<dbReference type="Gene3D" id="3.20.20.410">
    <property type="entry name" value="Protein of unknown function UPF0759"/>
    <property type="match status" value="1"/>
</dbReference>
<dbReference type="PANTHER" id="PTHR30348">
    <property type="entry name" value="UNCHARACTERIZED PROTEIN YECE"/>
    <property type="match status" value="1"/>
</dbReference>
<dbReference type="Pfam" id="PF01904">
    <property type="entry name" value="DUF72"/>
    <property type="match status" value="1"/>
</dbReference>
<dbReference type="RefSeq" id="WP_369330515.1">
    <property type="nucleotide sequence ID" value="NZ_JAULBC010000005.1"/>
</dbReference>
<evidence type="ECO:0000313" key="2">
    <source>
        <dbReference type="Proteomes" id="UP001560573"/>
    </source>
</evidence>
<name>A0ABV3ZGY0_9BACT</name>
<dbReference type="Proteomes" id="UP001560573">
    <property type="component" value="Unassembled WGS sequence"/>
</dbReference>
<sequence>MKRNVHIGMSGWSYGDWKNVFYPSGISSKEWLSFYAESFSCTEINSSFYRLPRKQTVENWADMVPKHFYFCPKLNRYITHLKKLREPEEPMERFFGVFAPMLKKMGPVLIQLPPSLSFHEDVAAAFFGLLKNKYSVADFVLEPRHKSWLEDESIKLLKKYKIGFVVSQSGVGFPYAEYITSGNIYVRFHGPGKLYASSYTEEELTYFASLFKKWLKEKHSLWIFFNNTYNGIAIENAKVLEKMLT</sequence>
<dbReference type="InterPro" id="IPR036520">
    <property type="entry name" value="UPF0759_sf"/>
</dbReference>
<dbReference type="InterPro" id="IPR002763">
    <property type="entry name" value="DUF72"/>
</dbReference>
<dbReference type="PANTHER" id="PTHR30348:SF4">
    <property type="entry name" value="DUF72 DOMAIN-CONTAINING PROTEIN"/>
    <property type="match status" value="1"/>
</dbReference>
<accession>A0ABV3ZGY0</accession>
<evidence type="ECO:0000313" key="1">
    <source>
        <dbReference type="EMBL" id="MEX6689107.1"/>
    </source>
</evidence>
<dbReference type="SUPFAM" id="SSF117396">
    <property type="entry name" value="TM1631-like"/>
    <property type="match status" value="1"/>
</dbReference>
<keyword evidence="2" id="KW-1185">Reference proteome</keyword>
<dbReference type="EMBL" id="JAULBC010000005">
    <property type="protein sequence ID" value="MEX6689107.1"/>
    <property type="molecule type" value="Genomic_DNA"/>
</dbReference>
<comment type="caution">
    <text evidence="1">The sequence shown here is derived from an EMBL/GenBank/DDBJ whole genome shotgun (WGS) entry which is preliminary data.</text>
</comment>
<protein>
    <submittedName>
        <fullName evidence="1">DUF72 domain-containing protein</fullName>
    </submittedName>
</protein>
<reference evidence="1 2" key="1">
    <citation type="submission" date="2023-07" db="EMBL/GenBank/DDBJ databases">
        <authorList>
            <person name="Lian W.-H."/>
        </authorList>
    </citation>
    <scope>NUCLEOTIDE SEQUENCE [LARGE SCALE GENOMIC DNA]</scope>
    <source>
        <strain evidence="1 2">SYSU DXS3180</strain>
    </source>
</reference>
<organism evidence="1 2">
    <name type="scientific">Danxiaibacter flavus</name>
    <dbReference type="NCBI Taxonomy" id="3049108"/>
    <lineage>
        <taxon>Bacteria</taxon>
        <taxon>Pseudomonadati</taxon>
        <taxon>Bacteroidota</taxon>
        <taxon>Chitinophagia</taxon>
        <taxon>Chitinophagales</taxon>
        <taxon>Chitinophagaceae</taxon>
        <taxon>Danxiaibacter</taxon>
    </lineage>
</organism>
<proteinExistence type="predicted"/>
<gene>
    <name evidence="1" type="ORF">QTN47_16480</name>
</gene>